<proteinExistence type="predicted"/>
<reference evidence="1" key="1">
    <citation type="submission" date="2021-03" db="EMBL/GenBank/DDBJ databases">
        <title>Genomic Encyclopedia of Type Strains, Phase IV (KMG-IV): sequencing the most valuable type-strain genomes for metagenomic binning, comparative biology and taxonomic classification.</title>
        <authorList>
            <person name="Goeker M."/>
        </authorList>
    </citation>
    <scope>NUCLEOTIDE SEQUENCE</scope>
    <source>
        <strain evidence="1">DSM 18131</strain>
    </source>
</reference>
<dbReference type="Proteomes" id="UP000823773">
    <property type="component" value="Unassembled WGS sequence"/>
</dbReference>
<sequence length="475" mass="54973">MSCLITMSQKELYRLEVIQKIRDERLSVVQAAELLNLSRSQIHRLLQAYDQDGPAGLVSKKRSRPSNRRHSEDFRNAALDLIRERYLDFGPTLAREKLIELHRISVAKETLRQWMTEAGIWISRRERKKRVFQPRGRRDCFGELVQIDGSHHWWFENRGPKCALLVYIDDATGKLLHLRFAGSENTFDYLHATKAYLQQWGKPLAFYSDKHGVFRSLHASEKDRTSGLTQFGRALYELNIDIICANTPQAKGRVERANQTLQDRLVKELRLRGIDTIDAANDYAPEFMADFNRRFGKQPRNPKDMHRPLAAHENLDGAMCRKEVRTLSQSLTLRYDKVLFILDPTEQAKALAGKKIVVCDYPDGRLEIIHESLVLPYRTFDTLRSVHRSEVVENKRLDDMLSIVAEMQAGREQQRSKSGPRRTGQTDHMFGIRDGSQSNGYQKRSRKPGRRTDFMNDPEVIAKRQKALARMEAAE</sequence>
<comment type="caution">
    <text evidence="1">The sequence shown here is derived from an EMBL/GenBank/DDBJ whole genome shotgun (WGS) entry which is preliminary data.</text>
</comment>
<protein>
    <submittedName>
        <fullName evidence="1">Transposase</fullName>
    </submittedName>
</protein>
<accession>A0ACC5T6J5</accession>
<evidence type="ECO:0000313" key="1">
    <source>
        <dbReference type="EMBL" id="MBP1876710.1"/>
    </source>
</evidence>
<gene>
    <name evidence="1" type="ORF">J2Z19_006464</name>
</gene>
<name>A0ACC5T6J5_ENSAD</name>
<evidence type="ECO:0000313" key="2">
    <source>
        <dbReference type="Proteomes" id="UP000823773"/>
    </source>
</evidence>
<dbReference type="EMBL" id="JAGGJR010000024">
    <property type="protein sequence ID" value="MBP1876710.1"/>
    <property type="molecule type" value="Genomic_DNA"/>
</dbReference>
<organism evidence="1 2">
    <name type="scientific">Ensifer adhaerens</name>
    <name type="common">Sinorhizobium morelense</name>
    <dbReference type="NCBI Taxonomy" id="106592"/>
    <lineage>
        <taxon>Bacteria</taxon>
        <taxon>Pseudomonadati</taxon>
        <taxon>Pseudomonadota</taxon>
        <taxon>Alphaproteobacteria</taxon>
        <taxon>Hyphomicrobiales</taxon>
        <taxon>Rhizobiaceae</taxon>
        <taxon>Sinorhizobium/Ensifer group</taxon>
        <taxon>Ensifer</taxon>
    </lineage>
</organism>
<keyword evidence="2" id="KW-1185">Reference proteome</keyword>